<dbReference type="EMBL" id="JWTK01000004">
    <property type="protein sequence ID" value="OJH49139.1"/>
    <property type="molecule type" value="Genomic_DNA"/>
</dbReference>
<dbReference type="Proteomes" id="UP000185713">
    <property type="component" value="Unassembled WGS sequence"/>
</dbReference>
<protein>
    <submittedName>
        <fullName evidence="1">Uncharacterized protein</fullName>
    </submittedName>
</protein>
<comment type="caution">
    <text evidence="1">The sequence shown here is derived from an EMBL/GenBank/DDBJ whole genome shotgun (WGS) entry which is preliminary data.</text>
</comment>
<dbReference type="AlphaFoldDB" id="A0A1L9C3L8"/>
<name>A0A1L9C3L8_9EURY</name>
<evidence type="ECO:0000313" key="2">
    <source>
        <dbReference type="Proteomes" id="UP000185713"/>
    </source>
</evidence>
<reference evidence="1 2" key="1">
    <citation type="submission" date="2014-12" db="EMBL/GenBank/DDBJ databases">
        <title>The genome sequence of Methanohalophilus portucalensis strain FDF1.</title>
        <authorList>
            <person name="Lai M.-C."/>
            <person name="Lai S.-J."/>
        </authorList>
    </citation>
    <scope>NUCLEOTIDE SEQUENCE [LARGE SCALE GENOMIC DNA]</scope>
    <source>
        <strain evidence="1 2">FDF-1</strain>
    </source>
</reference>
<evidence type="ECO:0000313" key="1">
    <source>
        <dbReference type="EMBL" id="OJH49139.1"/>
    </source>
</evidence>
<sequence>MHIFLSTKFLHCTMNILASPDAAISPIIKLYYYI</sequence>
<accession>A0A1L9C3L8</accession>
<organism evidence="1 2">
    <name type="scientific">Methanohalophilus portucalensis FDF-1</name>
    <dbReference type="NCBI Taxonomy" id="523843"/>
    <lineage>
        <taxon>Archaea</taxon>
        <taxon>Methanobacteriati</taxon>
        <taxon>Methanobacteriota</taxon>
        <taxon>Stenosarchaea group</taxon>
        <taxon>Methanomicrobia</taxon>
        <taxon>Methanosarcinales</taxon>
        <taxon>Methanosarcinaceae</taxon>
        <taxon>Methanohalophilus</taxon>
    </lineage>
</organism>
<gene>
    <name evidence="1" type="ORF">MPF_1642</name>
</gene>
<proteinExistence type="predicted"/>